<protein>
    <submittedName>
        <fullName evidence="1">Uncharacterized protein</fullName>
    </submittedName>
</protein>
<accession>A0A6V7VWQ7</accession>
<sequence length="47" mass="5370">MNFLMFSSHKMENKCKGVLLNDNLNSYKPCVYLYCCSGEANFGNDLI</sequence>
<gene>
    <name evidence="1" type="ORF">MENT_LOCUS31388</name>
</gene>
<dbReference type="Proteomes" id="UP000580250">
    <property type="component" value="Unassembled WGS sequence"/>
</dbReference>
<evidence type="ECO:0000313" key="2">
    <source>
        <dbReference type="Proteomes" id="UP000580250"/>
    </source>
</evidence>
<name>A0A6V7VWQ7_MELEN</name>
<reference evidence="1 2" key="1">
    <citation type="submission" date="2020-08" db="EMBL/GenBank/DDBJ databases">
        <authorList>
            <person name="Koutsovoulos G."/>
            <person name="Danchin GJ E."/>
        </authorList>
    </citation>
    <scope>NUCLEOTIDE SEQUENCE [LARGE SCALE GENOMIC DNA]</scope>
</reference>
<evidence type="ECO:0000313" key="1">
    <source>
        <dbReference type="EMBL" id="CAD2179387.1"/>
    </source>
</evidence>
<comment type="caution">
    <text evidence="1">The sequence shown here is derived from an EMBL/GenBank/DDBJ whole genome shotgun (WGS) entry which is preliminary data.</text>
</comment>
<dbReference type="EMBL" id="CAJEWN010000342">
    <property type="protein sequence ID" value="CAD2179387.1"/>
    <property type="molecule type" value="Genomic_DNA"/>
</dbReference>
<proteinExistence type="predicted"/>
<dbReference type="AlphaFoldDB" id="A0A6V7VWQ7"/>
<organism evidence="1 2">
    <name type="scientific">Meloidogyne enterolobii</name>
    <name type="common">Root-knot nematode worm</name>
    <name type="synonym">Meloidogyne mayaguensis</name>
    <dbReference type="NCBI Taxonomy" id="390850"/>
    <lineage>
        <taxon>Eukaryota</taxon>
        <taxon>Metazoa</taxon>
        <taxon>Ecdysozoa</taxon>
        <taxon>Nematoda</taxon>
        <taxon>Chromadorea</taxon>
        <taxon>Rhabditida</taxon>
        <taxon>Tylenchina</taxon>
        <taxon>Tylenchomorpha</taxon>
        <taxon>Tylenchoidea</taxon>
        <taxon>Meloidogynidae</taxon>
        <taxon>Meloidogyninae</taxon>
        <taxon>Meloidogyne</taxon>
    </lineage>
</organism>